<dbReference type="NCBIfam" id="NF038347">
    <property type="entry name" value="FtsX_Gpos"/>
    <property type="match status" value="1"/>
</dbReference>
<dbReference type="PANTHER" id="PTHR47755">
    <property type="entry name" value="CELL DIVISION PROTEIN FTSX"/>
    <property type="match status" value="1"/>
</dbReference>
<evidence type="ECO:0000313" key="15">
    <source>
        <dbReference type="Proteomes" id="UP000027778"/>
    </source>
</evidence>
<evidence type="ECO:0000256" key="5">
    <source>
        <dbReference type="ARBA" id="ARBA00022618"/>
    </source>
</evidence>
<dbReference type="InterPro" id="IPR058204">
    <property type="entry name" value="FtsX_firmicutes-type"/>
</dbReference>
<dbReference type="GO" id="GO:0005886">
    <property type="term" value="C:plasma membrane"/>
    <property type="evidence" value="ECO:0007669"/>
    <property type="project" value="UniProtKB-SubCell"/>
</dbReference>
<comment type="similarity">
    <text evidence="2 10">Belongs to the ABC-4 integral membrane protein family. FtsX subfamily.</text>
</comment>
<evidence type="ECO:0000259" key="13">
    <source>
        <dbReference type="Pfam" id="PF18075"/>
    </source>
</evidence>
<reference evidence="14 15" key="1">
    <citation type="submission" date="2014-06" db="EMBL/GenBank/DDBJ databases">
        <title>Draft genome sequence of Bacillus gaemokensis JCM 15801 (MCCC 1A00707).</title>
        <authorList>
            <person name="Lai Q."/>
            <person name="Liu Y."/>
            <person name="Shao Z."/>
        </authorList>
    </citation>
    <scope>NUCLEOTIDE SEQUENCE [LARGE SCALE GENOMIC DNA]</scope>
    <source>
        <strain evidence="14 15">JCM 15801</strain>
    </source>
</reference>
<evidence type="ECO:0000256" key="3">
    <source>
        <dbReference type="ARBA" id="ARBA00021907"/>
    </source>
</evidence>
<protein>
    <recommendedName>
        <fullName evidence="3 10">Cell division protein FtsX</fullName>
    </recommendedName>
</protein>
<dbReference type="STRING" id="574375.AZF08_07145"/>
<dbReference type="Pfam" id="PF02687">
    <property type="entry name" value="FtsX"/>
    <property type="match status" value="1"/>
</dbReference>
<dbReference type="Pfam" id="PF18075">
    <property type="entry name" value="FtsX_ECD"/>
    <property type="match status" value="1"/>
</dbReference>
<dbReference type="InterPro" id="IPR040690">
    <property type="entry name" value="FtsX_ECD"/>
</dbReference>
<keyword evidence="5 10" id="KW-0132">Cell division</keyword>
<dbReference type="InterPro" id="IPR003838">
    <property type="entry name" value="ABC3_permease_C"/>
</dbReference>
<comment type="function">
    <text evidence="10">Part of the ABC transporter FtsEX involved in asymmetric cellular division facilitating the initiation of sporulation.</text>
</comment>
<feature type="transmembrane region" description="Helical" evidence="11">
    <location>
        <begin position="21"/>
        <end position="46"/>
    </location>
</feature>
<evidence type="ECO:0000256" key="1">
    <source>
        <dbReference type="ARBA" id="ARBA00004651"/>
    </source>
</evidence>
<dbReference type="OrthoDB" id="9812531at2"/>
<evidence type="ECO:0000256" key="10">
    <source>
        <dbReference type="PIRNR" id="PIRNR003097"/>
    </source>
</evidence>
<evidence type="ECO:0000256" key="9">
    <source>
        <dbReference type="ARBA" id="ARBA00023306"/>
    </source>
</evidence>
<feature type="transmembrane region" description="Helical" evidence="11">
    <location>
        <begin position="218"/>
        <end position="244"/>
    </location>
</feature>
<keyword evidence="6 11" id="KW-0812">Transmembrane</keyword>
<keyword evidence="4 10" id="KW-1003">Cell membrane</keyword>
<evidence type="ECO:0000256" key="6">
    <source>
        <dbReference type="ARBA" id="ARBA00022692"/>
    </source>
</evidence>
<organism evidence="14 15">
    <name type="scientific">Bacillus gaemokensis</name>
    <dbReference type="NCBI Taxonomy" id="574375"/>
    <lineage>
        <taxon>Bacteria</taxon>
        <taxon>Bacillati</taxon>
        <taxon>Bacillota</taxon>
        <taxon>Bacilli</taxon>
        <taxon>Bacillales</taxon>
        <taxon>Bacillaceae</taxon>
        <taxon>Bacillus</taxon>
        <taxon>Bacillus cereus group</taxon>
    </lineage>
</organism>
<feature type="transmembrane region" description="Helical" evidence="11">
    <location>
        <begin position="172"/>
        <end position="197"/>
    </location>
</feature>
<keyword evidence="15" id="KW-1185">Reference proteome</keyword>
<evidence type="ECO:0000256" key="7">
    <source>
        <dbReference type="ARBA" id="ARBA00022989"/>
    </source>
</evidence>
<name>A0A073KDQ5_9BACI</name>
<feature type="domain" description="ABC3 transporter permease C-terminal" evidence="12">
    <location>
        <begin position="175"/>
        <end position="293"/>
    </location>
</feature>
<evidence type="ECO:0000256" key="8">
    <source>
        <dbReference type="ARBA" id="ARBA00023136"/>
    </source>
</evidence>
<keyword evidence="7 11" id="KW-1133">Transmembrane helix</keyword>
<dbReference type="eggNOG" id="COG2177">
    <property type="taxonomic scope" value="Bacteria"/>
</dbReference>
<dbReference type="InterPro" id="IPR004513">
    <property type="entry name" value="FtsX"/>
</dbReference>
<dbReference type="PANTHER" id="PTHR47755:SF1">
    <property type="entry name" value="CELL DIVISION PROTEIN FTSX"/>
    <property type="match status" value="1"/>
</dbReference>
<dbReference type="RefSeq" id="WP_033673231.1">
    <property type="nucleotide sequence ID" value="NZ_JOTM01000002.1"/>
</dbReference>
<feature type="transmembrane region" description="Helical" evidence="11">
    <location>
        <begin position="264"/>
        <end position="286"/>
    </location>
</feature>
<accession>A0A073KDQ5</accession>
<comment type="subcellular location">
    <subcellularLocation>
        <location evidence="1">Cell membrane</location>
        <topology evidence="1">Multi-pass membrane protein</topology>
    </subcellularLocation>
</comment>
<proteinExistence type="inferred from homology"/>
<gene>
    <name evidence="14" type="ORF">BAGA_12190</name>
</gene>
<keyword evidence="9 10" id="KW-0131">Cell cycle</keyword>
<dbReference type="Proteomes" id="UP000027778">
    <property type="component" value="Unassembled WGS sequence"/>
</dbReference>
<evidence type="ECO:0000313" key="14">
    <source>
        <dbReference type="EMBL" id="KEK25379.1"/>
    </source>
</evidence>
<dbReference type="AlphaFoldDB" id="A0A073KDQ5"/>
<dbReference type="PIRSF" id="PIRSF003097">
    <property type="entry name" value="FtsX"/>
    <property type="match status" value="1"/>
</dbReference>
<dbReference type="GO" id="GO:0051301">
    <property type="term" value="P:cell division"/>
    <property type="evidence" value="ECO:0007669"/>
    <property type="project" value="UniProtKB-KW"/>
</dbReference>
<evidence type="ECO:0000256" key="11">
    <source>
        <dbReference type="SAM" id="Phobius"/>
    </source>
</evidence>
<comment type="caution">
    <text evidence="14">The sequence shown here is derived from an EMBL/GenBank/DDBJ whole genome shotgun (WGS) entry which is preliminary data.</text>
</comment>
<sequence length="297" mass="33308">MKTKTLSRHLREGVKNLSRNGWMTFASVSAVTVTLLLVGVFLTAIMNMNHFATKVEQDVEIRVHIDPAAKEADQKKLQEDMDKISKVESIKYSSKEEELKRLIKSLGDSGKTFELFEQDNPLKNVFVVKAKEPTDTATIATKIEKMQFVSNVQYGKNEVKKLFDTVKTGRNIGIVLIAGLLFTAMFLISNTIKITIYARSTEIEIMKLVGATNWFIRWPFLLEGLFLGILGSILPIIVIVSSYSSIQGMFNQKLGGTIFEVLPYSPFVFQLAGLLMLIGALIGMWGSVMSIRRFLKV</sequence>
<evidence type="ECO:0000256" key="2">
    <source>
        <dbReference type="ARBA" id="ARBA00007379"/>
    </source>
</evidence>
<dbReference type="Gene3D" id="3.30.70.3040">
    <property type="match status" value="1"/>
</dbReference>
<evidence type="ECO:0000259" key="12">
    <source>
        <dbReference type="Pfam" id="PF02687"/>
    </source>
</evidence>
<keyword evidence="8 10" id="KW-0472">Membrane</keyword>
<dbReference type="EMBL" id="JOTM01000002">
    <property type="protein sequence ID" value="KEK25379.1"/>
    <property type="molecule type" value="Genomic_DNA"/>
</dbReference>
<feature type="domain" description="FtsX extracellular" evidence="13">
    <location>
        <begin position="59"/>
        <end position="152"/>
    </location>
</feature>
<evidence type="ECO:0000256" key="4">
    <source>
        <dbReference type="ARBA" id="ARBA00022475"/>
    </source>
</evidence>